<dbReference type="KEGG" id="ahg:AHOG_13785"/>
<proteinExistence type="predicted"/>
<accession>A0A221W3G0</accession>
<dbReference type="EMBL" id="CP022521">
    <property type="protein sequence ID" value="ASO20400.1"/>
    <property type="molecule type" value="Genomic_DNA"/>
</dbReference>
<dbReference type="Proteomes" id="UP000204221">
    <property type="component" value="Chromosome"/>
</dbReference>
<dbReference type="AlphaFoldDB" id="A0A221W3G0"/>
<evidence type="ECO:0000313" key="1">
    <source>
        <dbReference type="EMBL" id="ASO20400.1"/>
    </source>
</evidence>
<name>A0A221W3G0_9PSEU</name>
<organism evidence="1 2">
    <name type="scientific">Actinoalloteichus hoggarensis</name>
    <dbReference type="NCBI Taxonomy" id="1470176"/>
    <lineage>
        <taxon>Bacteria</taxon>
        <taxon>Bacillati</taxon>
        <taxon>Actinomycetota</taxon>
        <taxon>Actinomycetes</taxon>
        <taxon>Pseudonocardiales</taxon>
        <taxon>Pseudonocardiaceae</taxon>
        <taxon>Actinoalloteichus</taxon>
    </lineage>
</organism>
<keyword evidence="2" id="KW-1185">Reference proteome</keyword>
<reference evidence="1 2" key="1">
    <citation type="submission" date="2017-07" db="EMBL/GenBank/DDBJ databases">
        <title>Complete genome sequence of Actinoalloteichus hoggarensis DSM 45943, type strain of Actinoalloteichus hoggarensis.</title>
        <authorList>
            <person name="Ruckert C."/>
            <person name="Nouioui I."/>
            <person name="Willmese J."/>
            <person name="van Wezel G."/>
            <person name="Klenk H.-P."/>
            <person name="Kalinowski J."/>
            <person name="Zotchev S.B."/>
        </authorList>
    </citation>
    <scope>NUCLEOTIDE SEQUENCE [LARGE SCALE GENOMIC DNA]</scope>
    <source>
        <strain evidence="1 2">DSM 45943</strain>
    </source>
</reference>
<gene>
    <name evidence="1" type="ORF">AHOG_13785</name>
</gene>
<sequence>MRREGGVFGDVHDGAAATGGRFDDAGGGHGAVMVAVA</sequence>
<protein>
    <submittedName>
        <fullName evidence="1">Uncharacterized protein</fullName>
    </submittedName>
</protein>
<evidence type="ECO:0000313" key="2">
    <source>
        <dbReference type="Proteomes" id="UP000204221"/>
    </source>
</evidence>